<evidence type="ECO:0000313" key="3">
    <source>
        <dbReference type="Proteomes" id="UP000230069"/>
    </source>
</evidence>
<feature type="compositionally biased region" description="Basic and acidic residues" evidence="1">
    <location>
        <begin position="46"/>
        <end position="62"/>
    </location>
</feature>
<evidence type="ECO:0000313" key="2">
    <source>
        <dbReference type="EMBL" id="PIA36827.1"/>
    </source>
</evidence>
<accession>A0A2G5D0W2</accession>
<dbReference type="AlphaFoldDB" id="A0A2G5D0W2"/>
<feature type="region of interest" description="Disordered" evidence="1">
    <location>
        <begin position="36"/>
        <end position="92"/>
    </location>
</feature>
<proteinExistence type="predicted"/>
<dbReference type="InParanoid" id="A0A2G5D0W2"/>
<organism evidence="2 3">
    <name type="scientific">Aquilegia coerulea</name>
    <name type="common">Rocky mountain columbine</name>
    <dbReference type="NCBI Taxonomy" id="218851"/>
    <lineage>
        <taxon>Eukaryota</taxon>
        <taxon>Viridiplantae</taxon>
        <taxon>Streptophyta</taxon>
        <taxon>Embryophyta</taxon>
        <taxon>Tracheophyta</taxon>
        <taxon>Spermatophyta</taxon>
        <taxon>Magnoliopsida</taxon>
        <taxon>Ranunculales</taxon>
        <taxon>Ranunculaceae</taxon>
        <taxon>Thalictroideae</taxon>
        <taxon>Aquilegia</taxon>
    </lineage>
</organism>
<protein>
    <submittedName>
        <fullName evidence="2">Uncharacterized protein</fullName>
    </submittedName>
</protein>
<dbReference type="Proteomes" id="UP000230069">
    <property type="component" value="Unassembled WGS sequence"/>
</dbReference>
<gene>
    <name evidence="2" type="ORF">AQUCO_03200061v1</name>
</gene>
<name>A0A2G5D0W2_AQUCA</name>
<reference evidence="2 3" key="1">
    <citation type="submission" date="2017-09" db="EMBL/GenBank/DDBJ databases">
        <title>WGS assembly of Aquilegia coerulea Goldsmith.</title>
        <authorList>
            <person name="Hodges S."/>
            <person name="Kramer E."/>
            <person name="Nordborg M."/>
            <person name="Tomkins J."/>
            <person name="Borevitz J."/>
            <person name="Derieg N."/>
            <person name="Yan J."/>
            <person name="Mihaltcheva S."/>
            <person name="Hayes R.D."/>
            <person name="Rokhsar D."/>
        </authorList>
    </citation>
    <scope>NUCLEOTIDE SEQUENCE [LARGE SCALE GENOMIC DNA]</scope>
    <source>
        <strain evidence="3">cv. Goldsmith</strain>
    </source>
</reference>
<sequence>MNNKVFEENVHVCNIVRRNCLTEEELRNIRERQRLQAHARQQNMTEEERANAREHQRMETRPRQQNKIASNAIGPHEQDDRRISVYNVKAFR</sequence>
<evidence type="ECO:0000256" key="1">
    <source>
        <dbReference type="SAM" id="MobiDB-lite"/>
    </source>
</evidence>
<dbReference type="EMBL" id="KZ305049">
    <property type="protein sequence ID" value="PIA36827.1"/>
    <property type="molecule type" value="Genomic_DNA"/>
</dbReference>
<keyword evidence="3" id="KW-1185">Reference proteome</keyword>